<evidence type="ECO:0000256" key="10">
    <source>
        <dbReference type="ARBA" id="ARBA00048988"/>
    </source>
</evidence>
<dbReference type="GO" id="GO:0003677">
    <property type="term" value="F:DNA binding"/>
    <property type="evidence" value="ECO:0007669"/>
    <property type="project" value="UniProtKB-KW"/>
</dbReference>
<evidence type="ECO:0000256" key="9">
    <source>
        <dbReference type="ARBA" id="ARBA00034808"/>
    </source>
</evidence>
<evidence type="ECO:0000256" key="4">
    <source>
        <dbReference type="ARBA" id="ARBA00022806"/>
    </source>
</evidence>
<evidence type="ECO:0000256" key="8">
    <source>
        <dbReference type="ARBA" id="ARBA00034617"/>
    </source>
</evidence>
<evidence type="ECO:0000256" key="3">
    <source>
        <dbReference type="ARBA" id="ARBA00022801"/>
    </source>
</evidence>
<keyword evidence="2 11" id="KW-0547">Nucleotide-binding</keyword>
<dbReference type="Proteomes" id="UP001108123">
    <property type="component" value="Unassembled WGS sequence"/>
</dbReference>
<evidence type="ECO:0000256" key="7">
    <source>
        <dbReference type="ARBA" id="ARBA00023235"/>
    </source>
</evidence>
<evidence type="ECO:0000259" key="12">
    <source>
        <dbReference type="PROSITE" id="PS51198"/>
    </source>
</evidence>
<dbReference type="InterPro" id="IPR027417">
    <property type="entry name" value="P-loop_NTPase"/>
</dbReference>
<dbReference type="GO" id="GO:0005524">
    <property type="term" value="F:ATP binding"/>
    <property type="evidence" value="ECO:0007669"/>
    <property type="project" value="UniProtKB-UniRule"/>
</dbReference>
<protein>
    <recommendedName>
        <fullName evidence="9">DNA 3'-5' helicase</fullName>
        <ecNumber evidence="9">5.6.2.4</ecNumber>
    </recommendedName>
</protein>
<gene>
    <name evidence="14" type="ORF">L0P62_03710</name>
</gene>
<dbReference type="SUPFAM" id="SSF52540">
    <property type="entry name" value="P-loop containing nucleoside triphosphate hydrolases"/>
    <property type="match status" value="1"/>
</dbReference>
<accession>A0A9Q4FLH3</accession>
<proteinExistence type="inferred from homology"/>
<reference evidence="14" key="1">
    <citation type="submission" date="2022-01" db="EMBL/GenBank/DDBJ databases">
        <title>Collection of gut derived symbiotic bacterial strains cultured from healthy donors.</title>
        <authorList>
            <person name="Lin H."/>
            <person name="Kohout C."/>
            <person name="Waligurski E."/>
            <person name="Pamer E.G."/>
        </authorList>
    </citation>
    <scope>NUCLEOTIDE SEQUENCE</scope>
    <source>
        <strain evidence="14">MSK.14.39</strain>
    </source>
</reference>
<dbReference type="RefSeq" id="WP_226808135.1">
    <property type="nucleotide sequence ID" value="NZ_JAJBNW010000030.1"/>
</dbReference>
<dbReference type="Gene3D" id="1.10.486.10">
    <property type="entry name" value="PCRA, domain 4"/>
    <property type="match status" value="1"/>
</dbReference>
<keyword evidence="15" id="KW-1185">Reference proteome</keyword>
<dbReference type="Pfam" id="PF00580">
    <property type="entry name" value="UvrD-helicase"/>
    <property type="match status" value="1"/>
</dbReference>
<dbReference type="InterPro" id="IPR013986">
    <property type="entry name" value="DExx_box_DNA_helicase_dom_sf"/>
</dbReference>
<comment type="catalytic activity">
    <reaction evidence="8">
        <text>Couples ATP hydrolysis with the unwinding of duplex DNA by translocating in the 3'-5' direction.</text>
        <dbReference type="EC" id="5.6.2.4"/>
    </reaction>
</comment>
<dbReference type="PROSITE" id="PS51217">
    <property type="entry name" value="UVRD_HELICASE_CTER"/>
    <property type="match status" value="1"/>
</dbReference>
<comment type="catalytic activity">
    <reaction evidence="10">
        <text>ATP + H2O = ADP + phosphate + H(+)</text>
        <dbReference type="Rhea" id="RHEA:13065"/>
        <dbReference type="ChEBI" id="CHEBI:15377"/>
        <dbReference type="ChEBI" id="CHEBI:15378"/>
        <dbReference type="ChEBI" id="CHEBI:30616"/>
        <dbReference type="ChEBI" id="CHEBI:43474"/>
        <dbReference type="ChEBI" id="CHEBI:456216"/>
        <dbReference type="EC" id="5.6.2.4"/>
    </reaction>
</comment>
<dbReference type="GO" id="GO:0000725">
    <property type="term" value="P:recombinational repair"/>
    <property type="evidence" value="ECO:0007669"/>
    <property type="project" value="TreeGrafter"/>
</dbReference>
<dbReference type="PROSITE" id="PS51198">
    <property type="entry name" value="UVRD_HELICASE_ATP_BIND"/>
    <property type="match status" value="1"/>
</dbReference>
<organism evidence="14 15">
    <name type="scientific">Anaerosalibacter bizertensis</name>
    <dbReference type="NCBI Taxonomy" id="932217"/>
    <lineage>
        <taxon>Bacteria</taxon>
        <taxon>Bacillati</taxon>
        <taxon>Bacillota</taxon>
        <taxon>Tissierellia</taxon>
        <taxon>Tissierellales</taxon>
        <taxon>Sporanaerobacteraceae</taxon>
        <taxon>Anaerosalibacter</taxon>
    </lineage>
</organism>
<keyword evidence="4 11" id="KW-0347">Helicase</keyword>
<evidence type="ECO:0000259" key="13">
    <source>
        <dbReference type="PROSITE" id="PS51217"/>
    </source>
</evidence>
<evidence type="ECO:0000256" key="6">
    <source>
        <dbReference type="ARBA" id="ARBA00023125"/>
    </source>
</evidence>
<evidence type="ECO:0000256" key="1">
    <source>
        <dbReference type="ARBA" id="ARBA00009922"/>
    </source>
</evidence>
<feature type="domain" description="UvrD-like helicase C-terminal" evidence="13">
    <location>
        <begin position="286"/>
        <end position="546"/>
    </location>
</feature>
<comment type="similarity">
    <text evidence="1">Belongs to the helicase family. UvrD subfamily.</text>
</comment>
<dbReference type="EC" id="5.6.2.4" evidence="9"/>
<dbReference type="GO" id="GO:0016787">
    <property type="term" value="F:hydrolase activity"/>
    <property type="evidence" value="ECO:0007669"/>
    <property type="project" value="UniProtKB-UniRule"/>
</dbReference>
<dbReference type="PANTHER" id="PTHR11070">
    <property type="entry name" value="UVRD / RECB / PCRA DNA HELICASE FAMILY MEMBER"/>
    <property type="match status" value="1"/>
</dbReference>
<dbReference type="Pfam" id="PF13361">
    <property type="entry name" value="UvrD_C"/>
    <property type="match status" value="1"/>
</dbReference>
<feature type="domain" description="UvrD-like helicase ATP-binding" evidence="12">
    <location>
        <begin position="3"/>
        <end position="285"/>
    </location>
</feature>
<name>A0A9Q4FLH3_9FIRM</name>
<dbReference type="CDD" id="cd17932">
    <property type="entry name" value="DEXQc_UvrD"/>
    <property type="match status" value="1"/>
</dbReference>
<dbReference type="EMBL" id="JAKNID010000008">
    <property type="protein sequence ID" value="MCG4564550.1"/>
    <property type="molecule type" value="Genomic_DNA"/>
</dbReference>
<dbReference type="PANTHER" id="PTHR11070:SF2">
    <property type="entry name" value="ATP-DEPENDENT DNA HELICASE SRS2"/>
    <property type="match status" value="1"/>
</dbReference>
<feature type="binding site" evidence="11">
    <location>
        <begin position="24"/>
        <end position="31"/>
    </location>
    <ligand>
        <name>ATP</name>
        <dbReference type="ChEBI" id="CHEBI:30616"/>
    </ligand>
</feature>
<dbReference type="AlphaFoldDB" id="A0A9Q4FLH3"/>
<comment type="caution">
    <text evidence="14">The sequence shown here is derived from an EMBL/GenBank/DDBJ whole genome shotgun (WGS) entry which is preliminary data.</text>
</comment>
<keyword evidence="6" id="KW-0238">DNA-binding</keyword>
<keyword evidence="3 11" id="KW-0378">Hydrolase</keyword>
<evidence type="ECO:0000313" key="14">
    <source>
        <dbReference type="EMBL" id="MCG4564550.1"/>
    </source>
</evidence>
<dbReference type="Gene3D" id="1.10.10.160">
    <property type="match status" value="1"/>
</dbReference>
<keyword evidence="5 11" id="KW-0067">ATP-binding</keyword>
<evidence type="ECO:0000256" key="11">
    <source>
        <dbReference type="PROSITE-ProRule" id="PRU00560"/>
    </source>
</evidence>
<keyword evidence="7" id="KW-0413">Isomerase</keyword>
<dbReference type="Gene3D" id="3.40.50.300">
    <property type="entry name" value="P-loop containing nucleotide triphosphate hydrolases"/>
    <property type="match status" value="2"/>
</dbReference>
<sequence length="633" mass="75445">MSFKFNKQQLEAIKHKDGPALVLAVPGAGKTTVLIYRTHNLIKKHNINPLKILSITFSKASAKDMKNRFNNTFPNFYNIPVNFSTIHSFSYTILKEYAYRNNLKYSLIENFKHPQHKNKLLRKIYLDINGEYITEEKLETVINTIGYIKNMMFTIDDFLQKYKVDIKNFKKIYTKYENYKYNNFLIDFDDMLTYTLNILNKDKYLLNKYRNKFDYIQVDEGQDTSKIQMEIIKTISQPKNNLFIVADDDQSIYRFRGASPENILNFKEIYPQANIFYMEQNFRSSNNIVNVCNKFIKQNTLRYNKELFTENKNIRPVKIIRSETIIDEYEYLIEMFKKHGDLSNSAILYRNNISSLGLIEYLDRNNIPFYIRDAKISFANHWVVKDILAFLNVAYDNKNIFEFEKIYYKTKGYIYKKHINWAKTLSYNIPIFDRLLQYPDLKKDYKKQIKELKVDFKRLSNLKPYAAISFIEKDLKYEKYLKENSIKFGYTYDSLKIILFNLKLIAKNTGSIKEFLGRLKYLDYITYRSKKEKNGVTLSTIHSAKGLEFKKVYIIDLIEGDFPTFNSIEAFEKGQINLLEEERRLFYVGMTRAKEVLDLITIDYKNESKVKDSRFLIELEDIFKDELYKKSKN</sequence>
<dbReference type="InterPro" id="IPR000212">
    <property type="entry name" value="DNA_helicase_UvrD/REP"/>
</dbReference>
<evidence type="ECO:0000313" key="15">
    <source>
        <dbReference type="Proteomes" id="UP001108123"/>
    </source>
</evidence>
<evidence type="ECO:0000256" key="5">
    <source>
        <dbReference type="ARBA" id="ARBA00022840"/>
    </source>
</evidence>
<dbReference type="InterPro" id="IPR014016">
    <property type="entry name" value="UvrD-like_ATP-bd"/>
</dbReference>
<dbReference type="GO" id="GO:0043138">
    <property type="term" value="F:3'-5' DNA helicase activity"/>
    <property type="evidence" value="ECO:0007669"/>
    <property type="project" value="UniProtKB-EC"/>
</dbReference>
<evidence type="ECO:0000256" key="2">
    <source>
        <dbReference type="ARBA" id="ARBA00022741"/>
    </source>
</evidence>
<dbReference type="InterPro" id="IPR014017">
    <property type="entry name" value="DNA_helicase_UvrD-like_C"/>
</dbReference>